<proteinExistence type="predicted"/>
<dbReference type="AlphaFoldDB" id="A0A417Z428"/>
<name>A0A417Z428_9MICO</name>
<dbReference type="RefSeq" id="WP_118913815.1">
    <property type="nucleotide sequence ID" value="NZ_CBCRVH010000011.1"/>
</dbReference>
<sequence>MNSFTTSSPSADATWENSRSHNQANWDERAAAHASSPDYAVQRFADDPDALSGVVEFDRPRLGSIAGLDVVHLQCHIGTDTLSLARLGAASVTGLDFSTASLEQARSITERAGHRDIRFVQSDVYDAPAALERQQFDLVYTGIGALCWLPSVERWAAVVAELLRPGGRLFIREGHPMLWALGDNPATGQRTLADGEFTGPALEFPYFEMPEPLVFDDGGTYVETEREFNATVTHEWNHGLGEIVTALLKAGLRLDLFTEHQSVPWNAMPGQMVEIGAGEWQLAEAPERLAATYTITATKMAPET</sequence>
<feature type="region of interest" description="Disordered" evidence="1">
    <location>
        <begin position="1"/>
        <end position="22"/>
    </location>
</feature>
<feature type="domain" description="Methyltransferase" evidence="2">
    <location>
        <begin position="70"/>
        <end position="167"/>
    </location>
</feature>
<dbReference type="EMBL" id="QWLM01000011">
    <property type="protein sequence ID" value="RHW45217.1"/>
    <property type="molecule type" value="Genomic_DNA"/>
</dbReference>
<comment type="caution">
    <text evidence="3">The sequence shown here is derived from an EMBL/GenBank/DDBJ whole genome shotgun (WGS) entry which is preliminary data.</text>
</comment>
<accession>A0A417Z428</accession>
<evidence type="ECO:0000259" key="2">
    <source>
        <dbReference type="Pfam" id="PF13649"/>
    </source>
</evidence>
<dbReference type="Gene3D" id="3.40.50.150">
    <property type="entry name" value="Vaccinia Virus protein VP39"/>
    <property type="match status" value="1"/>
</dbReference>
<dbReference type="InterPro" id="IPR041698">
    <property type="entry name" value="Methyltransf_25"/>
</dbReference>
<evidence type="ECO:0000313" key="4">
    <source>
        <dbReference type="Proteomes" id="UP000285376"/>
    </source>
</evidence>
<dbReference type="PANTHER" id="PTHR43464:SF82">
    <property type="entry name" value="METHYLTRANSFERASE DOMAIN-CONTAINING PROTEIN"/>
    <property type="match status" value="1"/>
</dbReference>
<dbReference type="PANTHER" id="PTHR43464">
    <property type="entry name" value="METHYLTRANSFERASE"/>
    <property type="match status" value="1"/>
</dbReference>
<evidence type="ECO:0000313" key="3">
    <source>
        <dbReference type="EMBL" id="RHW45217.1"/>
    </source>
</evidence>
<evidence type="ECO:0000256" key="1">
    <source>
        <dbReference type="SAM" id="MobiDB-lite"/>
    </source>
</evidence>
<reference evidence="3 4" key="1">
    <citation type="submission" date="2018-08" db="EMBL/GenBank/DDBJ databases">
        <title>Whole genome sequence analysis of Dermacoccus abyssi bacteria isolated from Deep Mariana trench Micromonospora spp reveals genes involved in the environmental adaptation and production of secondary metabolites.</title>
        <authorList>
            <person name="Abdel-Mageed W.M."/>
            <person name="Lehri B."/>
            <person name="Nouioui I."/>
            <person name="Goodfellow I."/>
            <person name="Jaspars M."/>
            <person name="Karlyshev A."/>
        </authorList>
    </citation>
    <scope>NUCLEOTIDE SEQUENCE [LARGE SCALE GENOMIC DNA]</scope>
    <source>
        <strain evidence="3 4">MT1.1</strain>
    </source>
</reference>
<protein>
    <submittedName>
        <fullName evidence="3">Class I SAM-dependent methyltransferase</fullName>
    </submittedName>
</protein>
<dbReference type="GO" id="GO:0032259">
    <property type="term" value="P:methylation"/>
    <property type="evidence" value="ECO:0007669"/>
    <property type="project" value="UniProtKB-KW"/>
</dbReference>
<organism evidence="3 4">
    <name type="scientific">Dermacoccus abyssi</name>
    <dbReference type="NCBI Taxonomy" id="322596"/>
    <lineage>
        <taxon>Bacteria</taxon>
        <taxon>Bacillati</taxon>
        <taxon>Actinomycetota</taxon>
        <taxon>Actinomycetes</taxon>
        <taxon>Micrococcales</taxon>
        <taxon>Dermacoccaceae</taxon>
        <taxon>Dermacoccus</taxon>
    </lineage>
</organism>
<keyword evidence="3" id="KW-0489">Methyltransferase</keyword>
<dbReference type="GO" id="GO:0008168">
    <property type="term" value="F:methyltransferase activity"/>
    <property type="evidence" value="ECO:0007669"/>
    <property type="project" value="UniProtKB-KW"/>
</dbReference>
<dbReference type="InterPro" id="IPR029063">
    <property type="entry name" value="SAM-dependent_MTases_sf"/>
</dbReference>
<keyword evidence="3" id="KW-0808">Transferase</keyword>
<dbReference type="Pfam" id="PF13649">
    <property type="entry name" value="Methyltransf_25"/>
    <property type="match status" value="1"/>
</dbReference>
<dbReference type="CDD" id="cd02440">
    <property type="entry name" value="AdoMet_MTases"/>
    <property type="match status" value="1"/>
</dbReference>
<dbReference type="SUPFAM" id="SSF53335">
    <property type="entry name" value="S-adenosyl-L-methionine-dependent methyltransferases"/>
    <property type="match status" value="1"/>
</dbReference>
<dbReference type="Proteomes" id="UP000285376">
    <property type="component" value="Unassembled WGS sequence"/>
</dbReference>
<gene>
    <name evidence="3" type="ORF">D1832_10245</name>
</gene>